<feature type="region of interest" description="Disordered" evidence="5">
    <location>
        <begin position="1"/>
        <end position="42"/>
    </location>
</feature>
<dbReference type="Gene3D" id="1.10.10.10">
    <property type="entry name" value="Winged helix-like DNA-binding domain superfamily/Winged helix DNA-binding domain"/>
    <property type="match status" value="1"/>
</dbReference>
<keyword evidence="4" id="KW-0963">Cytoplasm</keyword>
<evidence type="ECO:0000259" key="6">
    <source>
        <dbReference type="Pfam" id="PF02631"/>
    </source>
</evidence>
<gene>
    <name evidence="7" type="ORF">GTK09_21600</name>
</gene>
<name>A0A6N9T6I8_9HYPH</name>
<protein>
    <recommendedName>
        <fullName evidence="3">Regulatory protein RecX</fullName>
    </recommendedName>
</protein>
<dbReference type="InterPro" id="IPR053924">
    <property type="entry name" value="RecX_HTH_2nd"/>
</dbReference>
<proteinExistence type="inferred from homology"/>
<dbReference type="EMBL" id="JAAAMG010000023">
    <property type="protein sequence ID" value="NDW07014.1"/>
    <property type="molecule type" value="Genomic_DNA"/>
</dbReference>
<evidence type="ECO:0000256" key="3">
    <source>
        <dbReference type="ARBA" id="ARBA00018111"/>
    </source>
</evidence>
<dbReference type="AlphaFoldDB" id="A0A6N9T6I8"/>
<reference evidence="7 8" key="1">
    <citation type="submission" date="2020-01" db="EMBL/GenBank/DDBJ databases">
        <title>Jiella pacifica sp. nov.</title>
        <authorList>
            <person name="Xue Z."/>
            <person name="Zhu S."/>
            <person name="Chen J."/>
            <person name="Yang J."/>
        </authorList>
    </citation>
    <scope>NUCLEOTIDE SEQUENCE [LARGE SCALE GENOMIC DNA]</scope>
    <source>
        <strain evidence="7 8">40Bstr34</strain>
    </source>
</reference>
<dbReference type="Pfam" id="PF02631">
    <property type="entry name" value="RecX_HTH2"/>
    <property type="match status" value="1"/>
</dbReference>
<dbReference type="InterPro" id="IPR036388">
    <property type="entry name" value="WH-like_DNA-bd_sf"/>
</dbReference>
<evidence type="ECO:0000313" key="7">
    <source>
        <dbReference type="EMBL" id="NDW07014.1"/>
    </source>
</evidence>
<dbReference type="GO" id="GO:0005737">
    <property type="term" value="C:cytoplasm"/>
    <property type="evidence" value="ECO:0007669"/>
    <property type="project" value="UniProtKB-SubCell"/>
</dbReference>
<evidence type="ECO:0000256" key="1">
    <source>
        <dbReference type="ARBA" id="ARBA00004496"/>
    </source>
</evidence>
<dbReference type="Proteomes" id="UP000469011">
    <property type="component" value="Unassembled WGS sequence"/>
</dbReference>
<evidence type="ECO:0000313" key="8">
    <source>
        <dbReference type="Proteomes" id="UP000469011"/>
    </source>
</evidence>
<comment type="subcellular location">
    <subcellularLocation>
        <location evidence="1">Cytoplasm</location>
    </subcellularLocation>
</comment>
<comment type="caution">
    <text evidence="7">The sequence shown here is derived from an EMBL/GenBank/DDBJ whole genome shotgun (WGS) entry which is preliminary data.</text>
</comment>
<comment type="similarity">
    <text evidence="2">Belongs to the RecX family.</text>
</comment>
<feature type="domain" description="RecX second three-helical" evidence="6">
    <location>
        <begin position="106"/>
        <end position="146"/>
    </location>
</feature>
<keyword evidence="8" id="KW-1185">Reference proteome</keyword>
<organism evidence="7 8">
    <name type="scientific">Jiella pacifica</name>
    <dbReference type="NCBI Taxonomy" id="2696469"/>
    <lineage>
        <taxon>Bacteria</taxon>
        <taxon>Pseudomonadati</taxon>
        <taxon>Pseudomonadota</taxon>
        <taxon>Alphaproteobacteria</taxon>
        <taxon>Hyphomicrobiales</taxon>
        <taxon>Aurantimonadaceae</taxon>
        <taxon>Jiella</taxon>
    </lineage>
</organism>
<evidence type="ECO:0000256" key="4">
    <source>
        <dbReference type="ARBA" id="ARBA00022490"/>
    </source>
</evidence>
<sequence>MSEDDFETENRAGRPAPPGAEVAAEASPDTARSTKRSPRVKPVSADWLMRAASYYLERYATSAENLRRVLRRKVKRRAGEAGEDAGQYEPLIETTLARFAELGLLDDRAYASARLSSLRRKGTSRRMATAKLQEKGLPREVVETALEGDQTGEAEAAAAYARRRRFGPHRNPGREDRRDKEIAAMVRAGFSARLAIAAIDGTIEPDESVARPD</sequence>
<evidence type="ECO:0000256" key="5">
    <source>
        <dbReference type="SAM" id="MobiDB-lite"/>
    </source>
</evidence>
<accession>A0A6N9T6I8</accession>
<feature type="region of interest" description="Disordered" evidence="5">
    <location>
        <begin position="161"/>
        <end position="180"/>
    </location>
</feature>
<evidence type="ECO:0000256" key="2">
    <source>
        <dbReference type="ARBA" id="ARBA00009695"/>
    </source>
</evidence>
<dbReference type="RefSeq" id="WP_163465475.1">
    <property type="nucleotide sequence ID" value="NZ_JAAAMG010000023.1"/>
</dbReference>